<dbReference type="SMART" id="SM01007">
    <property type="entry name" value="Aldolase_II"/>
    <property type="match status" value="1"/>
</dbReference>
<keyword evidence="6" id="KW-1185">Reference proteome</keyword>
<accession>A0ABV0EBJ2</accession>
<proteinExistence type="predicted"/>
<dbReference type="SUPFAM" id="SSF53639">
    <property type="entry name" value="AraD/HMP-PK domain-like"/>
    <property type="match status" value="1"/>
</dbReference>
<dbReference type="PANTHER" id="PTHR22789">
    <property type="entry name" value="FUCULOSE PHOSPHATE ALDOLASE"/>
    <property type="match status" value="1"/>
</dbReference>
<comment type="caution">
    <text evidence="5">The sequence shown here is derived from an EMBL/GenBank/DDBJ whole genome shotgun (WGS) entry which is preliminary data.</text>
</comment>
<evidence type="ECO:0000256" key="2">
    <source>
        <dbReference type="ARBA" id="ARBA00023239"/>
    </source>
</evidence>
<feature type="compositionally biased region" description="Basic and acidic residues" evidence="3">
    <location>
        <begin position="1"/>
        <end position="20"/>
    </location>
</feature>
<protein>
    <submittedName>
        <fullName evidence="5">Class II aldolase/adducin family protein</fullName>
    </submittedName>
</protein>
<keyword evidence="2" id="KW-0456">Lyase</keyword>
<dbReference type="EMBL" id="JBAJEX010000001">
    <property type="protein sequence ID" value="MEO1765929.1"/>
    <property type="molecule type" value="Genomic_DNA"/>
</dbReference>
<dbReference type="InterPro" id="IPR001303">
    <property type="entry name" value="Aldolase_II/adducin_N"/>
</dbReference>
<evidence type="ECO:0000313" key="6">
    <source>
        <dbReference type="Proteomes" id="UP001482231"/>
    </source>
</evidence>
<dbReference type="PANTHER" id="PTHR22789:SF0">
    <property type="entry name" value="3-OXO-TETRONATE 4-PHOSPHATE DECARBOXYLASE-RELATED"/>
    <property type="match status" value="1"/>
</dbReference>
<organism evidence="5 6">
    <name type="scientific">Thiobacter aerophilum</name>
    <dbReference type="NCBI Taxonomy" id="3121275"/>
    <lineage>
        <taxon>Bacteria</taxon>
        <taxon>Pseudomonadati</taxon>
        <taxon>Pseudomonadota</taxon>
        <taxon>Betaproteobacteria</taxon>
        <taxon>Burkholderiales</taxon>
        <taxon>Thiobacteraceae</taxon>
        <taxon>Thiobacter</taxon>
    </lineage>
</organism>
<evidence type="ECO:0000313" key="5">
    <source>
        <dbReference type="EMBL" id="MEO1765929.1"/>
    </source>
</evidence>
<dbReference type="Gene3D" id="3.40.225.10">
    <property type="entry name" value="Class II aldolase/adducin N-terminal domain"/>
    <property type="match status" value="1"/>
</dbReference>
<gene>
    <name evidence="5" type="ORF">V6E02_01670</name>
</gene>
<dbReference type="Proteomes" id="UP001482231">
    <property type="component" value="Unassembled WGS sequence"/>
</dbReference>
<dbReference type="InterPro" id="IPR050197">
    <property type="entry name" value="Aldolase_class_II_sugar_metab"/>
</dbReference>
<name>A0ABV0EBJ2_9BURK</name>
<evidence type="ECO:0000259" key="4">
    <source>
        <dbReference type="SMART" id="SM01007"/>
    </source>
</evidence>
<reference evidence="5 6" key="1">
    <citation type="submission" date="2024-02" db="EMBL/GenBank/DDBJ databases">
        <title>New thermophilic sulfur-oxidizing bacteria from a hot springs of the Uzon caldera (Kamchatka, Russia).</title>
        <authorList>
            <person name="Dukat A.M."/>
            <person name="Elcheninov A.G."/>
            <person name="Frolov E.N."/>
        </authorList>
    </citation>
    <scope>NUCLEOTIDE SEQUENCE [LARGE SCALE GENOMIC DNA]</scope>
    <source>
        <strain evidence="5 6">AK1</strain>
    </source>
</reference>
<feature type="region of interest" description="Disordered" evidence="3">
    <location>
        <begin position="1"/>
        <end position="23"/>
    </location>
</feature>
<evidence type="ECO:0000256" key="1">
    <source>
        <dbReference type="ARBA" id="ARBA00022723"/>
    </source>
</evidence>
<sequence length="214" mass="23210">MNDESSLREALAETSRETVRRGLNRGTAGNVSVRLGDGLLITPSGLPADTLTPQHMVRMDMTGHHQGPLKPSSEWRIHRDIYAAKPEVNAVVHAHAPHAVSLSCLRVPIPPFHYMVAVAGGKDIPCARYATFGTQALSDAVLEALATRRACLMANHGLVAVGADLANALALAEEVEELAAQYWRARLLGEPVLLSDAEMDEVLERFKCYGQRGR</sequence>
<dbReference type="Pfam" id="PF00596">
    <property type="entry name" value="Aldolase_II"/>
    <property type="match status" value="1"/>
</dbReference>
<evidence type="ECO:0000256" key="3">
    <source>
        <dbReference type="SAM" id="MobiDB-lite"/>
    </source>
</evidence>
<dbReference type="RefSeq" id="WP_347306514.1">
    <property type="nucleotide sequence ID" value="NZ_JBAJEX010000001.1"/>
</dbReference>
<feature type="domain" description="Class II aldolase/adducin N-terminal" evidence="4">
    <location>
        <begin position="9"/>
        <end position="183"/>
    </location>
</feature>
<dbReference type="InterPro" id="IPR036409">
    <property type="entry name" value="Aldolase_II/adducin_N_sf"/>
</dbReference>
<keyword evidence="1" id="KW-0479">Metal-binding</keyword>